<keyword evidence="1" id="KW-0732">Signal</keyword>
<feature type="chain" id="PRO_5046611466" description="Thiol:disulfide interchange protein DsbD N-terminal domain-containing protein" evidence="1">
    <location>
        <begin position="20"/>
        <end position="148"/>
    </location>
</feature>
<gene>
    <name evidence="3" type="ORF">GCM10023149_01480</name>
</gene>
<accession>A0ABP8FNW6</accession>
<dbReference type="PANTHER" id="PTHR32234">
    <property type="entry name" value="THIOL:DISULFIDE INTERCHANGE PROTEIN DSBD"/>
    <property type="match status" value="1"/>
</dbReference>
<dbReference type="PANTHER" id="PTHR32234:SF0">
    <property type="entry name" value="THIOL:DISULFIDE INTERCHANGE PROTEIN DSBD"/>
    <property type="match status" value="1"/>
</dbReference>
<dbReference type="Pfam" id="PF11412">
    <property type="entry name" value="DsbD_N"/>
    <property type="match status" value="1"/>
</dbReference>
<feature type="signal peptide" evidence="1">
    <location>
        <begin position="1"/>
        <end position="19"/>
    </location>
</feature>
<protein>
    <recommendedName>
        <fullName evidence="2">Thiol:disulfide interchange protein DsbD N-terminal domain-containing protein</fullName>
    </recommendedName>
</protein>
<name>A0ABP8FNW6_9SPHI</name>
<reference evidence="4" key="1">
    <citation type="journal article" date="2019" name="Int. J. Syst. Evol. Microbiol.">
        <title>The Global Catalogue of Microorganisms (GCM) 10K type strain sequencing project: providing services to taxonomists for standard genome sequencing and annotation.</title>
        <authorList>
            <consortium name="The Broad Institute Genomics Platform"/>
            <consortium name="The Broad Institute Genome Sequencing Center for Infectious Disease"/>
            <person name="Wu L."/>
            <person name="Ma J."/>
        </authorList>
    </citation>
    <scope>NUCLEOTIDE SEQUENCE [LARGE SCALE GENOMIC DNA]</scope>
    <source>
        <strain evidence="4">JCM 17705</strain>
    </source>
</reference>
<dbReference type="RefSeq" id="WP_345209057.1">
    <property type="nucleotide sequence ID" value="NZ_BAABFT010000001.1"/>
</dbReference>
<feature type="domain" description="Thiol:disulfide interchange protein DsbD N-terminal" evidence="2">
    <location>
        <begin position="35"/>
        <end position="143"/>
    </location>
</feature>
<proteinExistence type="predicted"/>
<evidence type="ECO:0000259" key="2">
    <source>
        <dbReference type="Pfam" id="PF11412"/>
    </source>
</evidence>
<keyword evidence="4" id="KW-1185">Reference proteome</keyword>
<dbReference type="EMBL" id="BAABFT010000001">
    <property type="protein sequence ID" value="GAA4307805.1"/>
    <property type="molecule type" value="Genomic_DNA"/>
</dbReference>
<dbReference type="InterPro" id="IPR036929">
    <property type="entry name" value="DsbDN_sf"/>
</dbReference>
<dbReference type="Gene3D" id="2.60.40.1250">
    <property type="entry name" value="Thiol:disulfide interchange protein DsbD, N-terminal domain"/>
    <property type="match status" value="1"/>
</dbReference>
<comment type="caution">
    <text evidence="3">The sequence shown here is derived from an EMBL/GenBank/DDBJ whole genome shotgun (WGS) entry which is preliminary data.</text>
</comment>
<dbReference type="InterPro" id="IPR028250">
    <property type="entry name" value="DsbDN"/>
</dbReference>
<evidence type="ECO:0000256" key="1">
    <source>
        <dbReference type="SAM" id="SignalP"/>
    </source>
</evidence>
<sequence length="148" mass="16681">MKKIYLLSFILLLSFGAYSQIQEPVKWAYAAKKTGNNEAVIFVKATIDKGWHIYSQNIAEGGPTKTELKFAASEDISLLGKPSEPRPIKKFEKYFGVNVAYFEKQVIFQQKIKLNKNNPVVKGTITFLACSNKECLPPEDIEFTVAVK</sequence>
<organism evidence="3 4">
    <name type="scientific">Mucilaginibacter gynuensis</name>
    <dbReference type="NCBI Taxonomy" id="1302236"/>
    <lineage>
        <taxon>Bacteria</taxon>
        <taxon>Pseudomonadati</taxon>
        <taxon>Bacteroidota</taxon>
        <taxon>Sphingobacteriia</taxon>
        <taxon>Sphingobacteriales</taxon>
        <taxon>Sphingobacteriaceae</taxon>
        <taxon>Mucilaginibacter</taxon>
    </lineage>
</organism>
<dbReference type="Proteomes" id="UP001500582">
    <property type="component" value="Unassembled WGS sequence"/>
</dbReference>
<evidence type="ECO:0000313" key="4">
    <source>
        <dbReference type="Proteomes" id="UP001500582"/>
    </source>
</evidence>
<evidence type="ECO:0000313" key="3">
    <source>
        <dbReference type="EMBL" id="GAA4307805.1"/>
    </source>
</evidence>